<keyword evidence="3" id="KW-1185">Reference proteome</keyword>
<evidence type="ECO:0000313" key="3">
    <source>
        <dbReference type="Proteomes" id="UP000271339"/>
    </source>
</evidence>
<dbReference type="RefSeq" id="WP_245962914.1">
    <property type="nucleotide sequence ID" value="NZ_REFC01000011.1"/>
</dbReference>
<sequence length="141" mass="16041">MLNFVVQKKWSPSSEERNMKGSKLYSIFNSTCPVCHEGKLYKNSNPYKISDTLKMHERCSHCDTKFKIEPSFFYGAMYVSYGVGIAVAVAAFVIAFFFIGLDRGATFITIVVTLVLLLPVIARASRNIWINLFFKFDESKV</sequence>
<gene>
    <name evidence="2" type="ORF">BXY75_0966</name>
</gene>
<evidence type="ECO:0000256" key="1">
    <source>
        <dbReference type="SAM" id="Phobius"/>
    </source>
</evidence>
<keyword evidence="1" id="KW-0472">Membrane</keyword>
<feature type="transmembrane region" description="Helical" evidence="1">
    <location>
        <begin position="105"/>
        <end position="122"/>
    </location>
</feature>
<dbReference type="EMBL" id="REFC01000011">
    <property type="protein sequence ID" value="RMA66540.1"/>
    <property type="molecule type" value="Genomic_DNA"/>
</dbReference>
<name>A0A3L9Z311_9FLAO</name>
<dbReference type="Proteomes" id="UP000271339">
    <property type="component" value="Unassembled WGS sequence"/>
</dbReference>
<comment type="caution">
    <text evidence="2">The sequence shown here is derived from an EMBL/GenBank/DDBJ whole genome shotgun (WGS) entry which is preliminary data.</text>
</comment>
<proteinExistence type="predicted"/>
<organism evidence="2 3">
    <name type="scientific">Ulvibacter antarcticus</name>
    <dbReference type="NCBI Taxonomy" id="442714"/>
    <lineage>
        <taxon>Bacteria</taxon>
        <taxon>Pseudomonadati</taxon>
        <taxon>Bacteroidota</taxon>
        <taxon>Flavobacteriia</taxon>
        <taxon>Flavobacteriales</taxon>
        <taxon>Flavobacteriaceae</taxon>
        <taxon>Ulvibacter</taxon>
    </lineage>
</organism>
<evidence type="ECO:0000313" key="2">
    <source>
        <dbReference type="EMBL" id="RMA66540.1"/>
    </source>
</evidence>
<keyword evidence="1" id="KW-0812">Transmembrane</keyword>
<feature type="transmembrane region" description="Helical" evidence="1">
    <location>
        <begin position="75"/>
        <end position="99"/>
    </location>
</feature>
<reference evidence="2 3" key="1">
    <citation type="submission" date="2018-10" db="EMBL/GenBank/DDBJ databases">
        <title>Genomic Encyclopedia of Archaeal and Bacterial Type Strains, Phase II (KMG-II): from individual species to whole genera.</title>
        <authorList>
            <person name="Goeker M."/>
        </authorList>
    </citation>
    <scope>NUCLEOTIDE SEQUENCE [LARGE SCALE GENOMIC DNA]</scope>
    <source>
        <strain evidence="2 3">DSM 23424</strain>
    </source>
</reference>
<dbReference type="InterPro" id="IPR009325">
    <property type="entry name" value="DUF983"/>
</dbReference>
<keyword evidence="1" id="KW-1133">Transmembrane helix</keyword>
<dbReference type="Pfam" id="PF06170">
    <property type="entry name" value="DUF983"/>
    <property type="match status" value="1"/>
</dbReference>
<accession>A0A3L9Z311</accession>
<protein>
    <submittedName>
        <fullName evidence="2">Uncharacterized protein DUF983</fullName>
    </submittedName>
</protein>
<dbReference type="AlphaFoldDB" id="A0A3L9Z311"/>